<reference evidence="7 9" key="1">
    <citation type="submission" date="2014-08" db="EMBL/GenBank/DDBJ databases">
        <title>Complete genome sequence of Corynebacterium flavescens OJ8(T)(=DSM 20296(T)), isolated from cheese.</title>
        <authorList>
            <person name="Ruckert C."/>
            <person name="Albersmeier A."/>
            <person name="Winkler A."/>
            <person name="Kalinowski J."/>
        </authorList>
    </citation>
    <scope>NUCLEOTIDE SEQUENCE [LARGE SCALE GENOMIC DNA]</scope>
    <source>
        <strain evidence="7 9">OJ8</strain>
    </source>
</reference>
<evidence type="ECO:0000313" key="8">
    <source>
        <dbReference type="EMBL" id="GEB97987.1"/>
    </source>
</evidence>
<dbReference type="Proteomes" id="UP000315353">
    <property type="component" value="Unassembled WGS sequence"/>
</dbReference>
<dbReference type="InterPro" id="IPR000064">
    <property type="entry name" value="NLP_P60_dom"/>
</dbReference>
<dbReference type="InterPro" id="IPR051794">
    <property type="entry name" value="PG_Endopeptidase_C40"/>
</dbReference>
<dbReference type="KEGG" id="cfc:CFLV_02850"/>
<evidence type="ECO:0000256" key="4">
    <source>
        <dbReference type="ARBA" id="ARBA00022807"/>
    </source>
</evidence>
<dbReference type="STRING" id="28028.CFLV_02850"/>
<sequence>MIDVALKRIQGLIPAPLPRVELPALPDMAAVEPLADIAHGDPSRILEVARLIASDEEAIDKAVNEAAALCSRAGADLLAIAGGLIAKALPLSFGLLAPNPALNLVARAGIEALMAQHVALALARIQQLMQELVSVARPLLSIASREIYSTVSEPDSPEASHAPAHAVKEPTPLGLVPTPDPPAAQGAQESSGQGAAAVAAAKSQIGTPYVWGGTGNGGFDCSGLTQWAWRQAGVELPRTADAQAVGRQISAEELQAGDLVVWDGHVAMYAGNGEMVEAGSPVQTSPLRTTNMGMGFKGFWRPTG</sequence>
<keyword evidence="9" id="KW-1185">Reference proteome</keyword>
<dbReference type="EMBL" id="CP009246">
    <property type="protein sequence ID" value="APT86233.1"/>
    <property type="molecule type" value="Genomic_DNA"/>
</dbReference>
<dbReference type="Proteomes" id="UP000185479">
    <property type="component" value="Chromosome"/>
</dbReference>
<dbReference type="Gene3D" id="3.90.1720.10">
    <property type="entry name" value="endopeptidase domain like (from Nostoc punctiforme)"/>
    <property type="match status" value="1"/>
</dbReference>
<dbReference type="AlphaFoldDB" id="A0A1L7CKD6"/>
<evidence type="ECO:0000313" key="9">
    <source>
        <dbReference type="Proteomes" id="UP000185479"/>
    </source>
</evidence>
<protein>
    <submittedName>
        <fullName evidence="7 8">Hydrolase</fullName>
    </submittedName>
</protein>
<evidence type="ECO:0000313" key="7">
    <source>
        <dbReference type="EMBL" id="APT86233.1"/>
    </source>
</evidence>
<dbReference type="EMBL" id="BJNB01000021">
    <property type="protein sequence ID" value="GEB97987.1"/>
    <property type="molecule type" value="Genomic_DNA"/>
</dbReference>
<evidence type="ECO:0000256" key="3">
    <source>
        <dbReference type="ARBA" id="ARBA00022801"/>
    </source>
</evidence>
<evidence type="ECO:0000259" key="6">
    <source>
        <dbReference type="PROSITE" id="PS51935"/>
    </source>
</evidence>
<dbReference type="GO" id="GO:0006508">
    <property type="term" value="P:proteolysis"/>
    <property type="evidence" value="ECO:0007669"/>
    <property type="project" value="UniProtKB-KW"/>
</dbReference>
<evidence type="ECO:0000256" key="2">
    <source>
        <dbReference type="ARBA" id="ARBA00022670"/>
    </source>
</evidence>
<keyword evidence="4" id="KW-0788">Thiol protease</keyword>
<dbReference type="GeneID" id="82879659"/>
<dbReference type="SUPFAM" id="SSF54001">
    <property type="entry name" value="Cysteine proteinases"/>
    <property type="match status" value="1"/>
</dbReference>
<accession>A0A1L7CKD6</accession>
<proteinExistence type="inferred from homology"/>
<dbReference type="PANTHER" id="PTHR47359">
    <property type="entry name" value="PEPTIDOGLYCAN DL-ENDOPEPTIDASE CWLO"/>
    <property type="match status" value="1"/>
</dbReference>
<keyword evidence="2" id="KW-0645">Protease</keyword>
<dbReference type="PANTHER" id="PTHR47359:SF3">
    <property type="entry name" value="NLP_P60 DOMAIN-CONTAINING PROTEIN-RELATED"/>
    <property type="match status" value="1"/>
</dbReference>
<evidence type="ECO:0000256" key="5">
    <source>
        <dbReference type="SAM" id="MobiDB-lite"/>
    </source>
</evidence>
<feature type="domain" description="NlpC/P60" evidence="6">
    <location>
        <begin position="191"/>
        <end position="304"/>
    </location>
</feature>
<dbReference type="OrthoDB" id="5177647at2"/>
<evidence type="ECO:0000256" key="1">
    <source>
        <dbReference type="ARBA" id="ARBA00007074"/>
    </source>
</evidence>
<keyword evidence="3 7" id="KW-0378">Hydrolase</keyword>
<feature type="compositionally biased region" description="Low complexity" evidence="5">
    <location>
        <begin position="183"/>
        <end position="195"/>
    </location>
</feature>
<name>A0A1L7CKD6_CORFL</name>
<organism evidence="7 9">
    <name type="scientific">Corynebacterium flavescens</name>
    <dbReference type="NCBI Taxonomy" id="28028"/>
    <lineage>
        <taxon>Bacteria</taxon>
        <taxon>Bacillati</taxon>
        <taxon>Actinomycetota</taxon>
        <taxon>Actinomycetes</taxon>
        <taxon>Mycobacteriales</taxon>
        <taxon>Corynebacteriaceae</taxon>
        <taxon>Corynebacterium</taxon>
    </lineage>
</organism>
<comment type="similarity">
    <text evidence="1">Belongs to the peptidase C40 family.</text>
</comment>
<dbReference type="InterPro" id="IPR038765">
    <property type="entry name" value="Papain-like_cys_pep_sf"/>
</dbReference>
<gene>
    <name evidence="8" type="ORF">CFL01nite_14820</name>
    <name evidence="7" type="ORF">CFLV_02850</name>
</gene>
<feature type="region of interest" description="Disordered" evidence="5">
    <location>
        <begin position="152"/>
        <end position="195"/>
    </location>
</feature>
<dbReference type="GO" id="GO:0008234">
    <property type="term" value="F:cysteine-type peptidase activity"/>
    <property type="evidence" value="ECO:0007669"/>
    <property type="project" value="UniProtKB-KW"/>
</dbReference>
<dbReference type="Pfam" id="PF00877">
    <property type="entry name" value="NLPC_P60"/>
    <property type="match status" value="1"/>
</dbReference>
<evidence type="ECO:0000313" key="10">
    <source>
        <dbReference type="Proteomes" id="UP000315353"/>
    </source>
</evidence>
<dbReference type="PROSITE" id="PS51935">
    <property type="entry name" value="NLPC_P60"/>
    <property type="match status" value="1"/>
</dbReference>
<dbReference type="RefSeq" id="WP_075729230.1">
    <property type="nucleotide sequence ID" value="NZ_BJNB01000021.1"/>
</dbReference>
<reference evidence="8 10" key="2">
    <citation type="submission" date="2019-06" db="EMBL/GenBank/DDBJ databases">
        <title>Whole genome shotgun sequence of Corynebacterium flavescens NBRC 14136.</title>
        <authorList>
            <person name="Hosoyama A."/>
            <person name="Uohara A."/>
            <person name="Ohji S."/>
            <person name="Ichikawa N."/>
        </authorList>
    </citation>
    <scope>NUCLEOTIDE SEQUENCE [LARGE SCALE GENOMIC DNA]</scope>
    <source>
        <strain evidence="8 10">NBRC 14136</strain>
    </source>
</reference>